<sequence length="242" mass="26913">MLHISSSMQHLVASRQASTLMAFGLPILPLLTVACHTLEYPRTTNRTVIARTRTTSPGGTETDNFAMYRFDEYLGRGVQVGSLALRQVRSSCWRSRRGYTGSSATAFRNVAYLQDGIVSMKSFDMDNSRGLSAFSTVVIESEGPRTGWCTIDRVFTPARYSGLLQISSSQYPRWTCVSLHTSHQLHNLSPWVVEPVLDPPPMPESPLARRPIGLGETPERVTHGCQQSVLHRVGILDPTRKH</sequence>
<accession>A0A9P9L126</accession>
<organism evidence="1 2">
    <name type="scientific">Fusarium solani</name>
    <name type="common">Filamentous fungus</name>
    <dbReference type="NCBI Taxonomy" id="169388"/>
    <lineage>
        <taxon>Eukaryota</taxon>
        <taxon>Fungi</taxon>
        <taxon>Dikarya</taxon>
        <taxon>Ascomycota</taxon>
        <taxon>Pezizomycotina</taxon>
        <taxon>Sordariomycetes</taxon>
        <taxon>Hypocreomycetidae</taxon>
        <taxon>Hypocreales</taxon>
        <taxon>Nectriaceae</taxon>
        <taxon>Fusarium</taxon>
        <taxon>Fusarium solani species complex</taxon>
    </lineage>
</organism>
<keyword evidence="2" id="KW-1185">Reference proteome</keyword>
<proteinExistence type="predicted"/>
<gene>
    <name evidence="1" type="ORF">B0J15DRAFT_171651</name>
</gene>
<dbReference type="EMBL" id="JAGTJS010000003">
    <property type="protein sequence ID" value="KAH7272252.1"/>
    <property type="molecule type" value="Genomic_DNA"/>
</dbReference>
<protein>
    <submittedName>
        <fullName evidence="1">Uncharacterized protein</fullName>
    </submittedName>
</protein>
<comment type="caution">
    <text evidence="1">The sequence shown here is derived from an EMBL/GenBank/DDBJ whole genome shotgun (WGS) entry which is preliminary data.</text>
</comment>
<reference evidence="1" key="1">
    <citation type="journal article" date="2021" name="Nat. Commun.">
        <title>Genetic determinants of endophytism in the Arabidopsis root mycobiome.</title>
        <authorList>
            <person name="Mesny F."/>
            <person name="Miyauchi S."/>
            <person name="Thiergart T."/>
            <person name="Pickel B."/>
            <person name="Atanasova L."/>
            <person name="Karlsson M."/>
            <person name="Huettel B."/>
            <person name="Barry K.W."/>
            <person name="Haridas S."/>
            <person name="Chen C."/>
            <person name="Bauer D."/>
            <person name="Andreopoulos W."/>
            <person name="Pangilinan J."/>
            <person name="LaButti K."/>
            <person name="Riley R."/>
            <person name="Lipzen A."/>
            <person name="Clum A."/>
            <person name="Drula E."/>
            <person name="Henrissat B."/>
            <person name="Kohler A."/>
            <person name="Grigoriev I.V."/>
            <person name="Martin F.M."/>
            <person name="Hacquard S."/>
        </authorList>
    </citation>
    <scope>NUCLEOTIDE SEQUENCE</scope>
    <source>
        <strain evidence="1">FSSC 5 MPI-SDFR-AT-0091</strain>
    </source>
</reference>
<evidence type="ECO:0000313" key="2">
    <source>
        <dbReference type="Proteomes" id="UP000736672"/>
    </source>
</evidence>
<dbReference type="AlphaFoldDB" id="A0A9P9L126"/>
<dbReference type="Proteomes" id="UP000736672">
    <property type="component" value="Unassembled WGS sequence"/>
</dbReference>
<evidence type="ECO:0000313" key="1">
    <source>
        <dbReference type="EMBL" id="KAH7272252.1"/>
    </source>
</evidence>
<name>A0A9P9L126_FUSSL</name>